<proteinExistence type="predicted"/>
<dbReference type="AlphaFoldDB" id="A0A2P2QUM8"/>
<name>A0A2P2QUM8_RHIMU</name>
<dbReference type="EMBL" id="GGEC01090246">
    <property type="protein sequence ID" value="MBX70730.1"/>
    <property type="molecule type" value="Transcribed_RNA"/>
</dbReference>
<protein>
    <submittedName>
        <fullName evidence="1">Uncharacterized protein</fullName>
    </submittedName>
</protein>
<reference evidence="1" key="1">
    <citation type="submission" date="2018-02" db="EMBL/GenBank/DDBJ databases">
        <title>Rhizophora mucronata_Transcriptome.</title>
        <authorList>
            <person name="Meera S.P."/>
            <person name="Sreeshan A."/>
            <person name="Augustine A."/>
        </authorList>
    </citation>
    <scope>NUCLEOTIDE SEQUENCE</scope>
    <source>
        <tissue evidence="1">Leaf</tissue>
    </source>
</reference>
<accession>A0A2P2QUM8</accession>
<evidence type="ECO:0000313" key="1">
    <source>
        <dbReference type="EMBL" id="MBX70730.1"/>
    </source>
</evidence>
<sequence length="32" mass="3719">MPALDVSYQYNIIHKASLNHSFCRNFVTKFSS</sequence>
<organism evidence="1">
    <name type="scientific">Rhizophora mucronata</name>
    <name type="common">Asiatic mangrove</name>
    <dbReference type="NCBI Taxonomy" id="61149"/>
    <lineage>
        <taxon>Eukaryota</taxon>
        <taxon>Viridiplantae</taxon>
        <taxon>Streptophyta</taxon>
        <taxon>Embryophyta</taxon>
        <taxon>Tracheophyta</taxon>
        <taxon>Spermatophyta</taxon>
        <taxon>Magnoliopsida</taxon>
        <taxon>eudicotyledons</taxon>
        <taxon>Gunneridae</taxon>
        <taxon>Pentapetalae</taxon>
        <taxon>rosids</taxon>
        <taxon>fabids</taxon>
        <taxon>Malpighiales</taxon>
        <taxon>Rhizophoraceae</taxon>
        <taxon>Rhizophora</taxon>
    </lineage>
</organism>